<keyword evidence="3" id="KW-1185">Reference proteome</keyword>
<protein>
    <recommendedName>
        <fullName evidence="4">F-box domain-containing protein</fullName>
    </recommendedName>
</protein>
<feature type="non-terminal residue" evidence="2">
    <location>
        <position position="329"/>
    </location>
</feature>
<dbReference type="EMBL" id="KZ678140">
    <property type="protein sequence ID" value="PSN63510.1"/>
    <property type="molecule type" value="Genomic_DNA"/>
</dbReference>
<feature type="region of interest" description="Disordered" evidence="1">
    <location>
        <begin position="304"/>
        <end position="329"/>
    </location>
</feature>
<sequence>REPTFDACNRFFSVGELVDILFDNADIRTLLTCSRVCRQWNIHIEGSQKLQKNLFLTSEEPRTQAKGHLEAEEVQINPMLFQYFGPILAPSSLNENDPPKIMLEKLAGGEECTYDDISKLPFARDGQTLESAVRRAFARGEASWRRMLVSQPPIRRLDWWHSWIDAHCYNTEQGGHDCHRFTDGSGHQDYHGDVTLGMLWDLVEGRLVRGCTATVKYFPYGQAVPKFNRIEDRVEREERIWKQDGQRRFTSKTPRIKIQTYQTWNYSPRPTEGFNMATKMWEKNSGNRKCTASDGFNVLRGDCASEHRNPPRWSKSEGYQWGEIDGESS</sequence>
<dbReference type="AlphaFoldDB" id="A0A2T2NDQ9"/>
<evidence type="ECO:0008006" key="4">
    <source>
        <dbReference type="Google" id="ProtNLM"/>
    </source>
</evidence>
<gene>
    <name evidence="2" type="ORF">BS50DRAFT_461933</name>
</gene>
<dbReference type="InterPro" id="IPR036047">
    <property type="entry name" value="F-box-like_dom_sf"/>
</dbReference>
<reference evidence="2 3" key="1">
    <citation type="journal article" date="2018" name="Front. Microbiol.">
        <title>Genome-Wide Analysis of Corynespora cassiicola Leaf Fall Disease Putative Effectors.</title>
        <authorList>
            <person name="Lopez D."/>
            <person name="Ribeiro S."/>
            <person name="Label P."/>
            <person name="Fumanal B."/>
            <person name="Venisse J.S."/>
            <person name="Kohler A."/>
            <person name="de Oliveira R.R."/>
            <person name="Labutti K."/>
            <person name="Lipzen A."/>
            <person name="Lail K."/>
            <person name="Bauer D."/>
            <person name="Ohm R.A."/>
            <person name="Barry K.W."/>
            <person name="Spatafora J."/>
            <person name="Grigoriev I.V."/>
            <person name="Martin F.M."/>
            <person name="Pujade-Renaud V."/>
        </authorList>
    </citation>
    <scope>NUCLEOTIDE SEQUENCE [LARGE SCALE GENOMIC DNA]</scope>
    <source>
        <strain evidence="2 3">Philippines</strain>
    </source>
</reference>
<organism evidence="2 3">
    <name type="scientific">Corynespora cassiicola Philippines</name>
    <dbReference type="NCBI Taxonomy" id="1448308"/>
    <lineage>
        <taxon>Eukaryota</taxon>
        <taxon>Fungi</taxon>
        <taxon>Dikarya</taxon>
        <taxon>Ascomycota</taxon>
        <taxon>Pezizomycotina</taxon>
        <taxon>Dothideomycetes</taxon>
        <taxon>Pleosporomycetidae</taxon>
        <taxon>Pleosporales</taxon>
        <taxon>Corynesporascaceae</taxon>
        <taxon>Corynespora</taxon>
    </lineage>
</organism>
<proteinExistence type="predicted"/>
<evidence type="ECO:0000313" key="3">
    <source>
        <dbReference type="Proteomes" id="UP000240883"/>
    </source>
</evidence>
<accession>A0A2T2NDQ9</accession>
<feature type="non-terminal residue" evidence="2">
    <location>
        <position position="1"/>
    </location>
</feature>
<dbReference type="OrthoDB" id="3800738at2759"/>
<dbReference type="SUPFAM" id="SSF81383">
    <property type="entry name" value="F-box domain"/>
    <property type="match status" value="1"/>
</dbReference>
<dbReference type="CDD" id="cd09917">
    <property type="entry name" value="F-box_SF"/>
    <property type="match status" value="1"/>
</dbReference>
<evidence type="ECO:0000313" key="2">
    <source>
        <dbReference type="EMBL" id="PSN63510.1"/>
    </source>
</evidence>
<evidence type="ECO:0000256" key="1">
    <source>
        <dbReference type="SAM" id="MobiDB-lite"/>
    </source>
</evidence>
<dbReference type="Proteomes" id="UP000240883">
    <property type="component" value="Unassembled WGS sequence"/>
</dbReference>
<name>A0A2T2NDQ9_CORCC</name>